<sequence length="125" mass="13433">MQAPAGSRPLWLLRLCSPPLGSQCGSRCCFSAGSLMLLELPRTVKRSPGAPICFSLHIDPSSSLPPWSRPCMESTTGELVCVLGSFSEVPEGRLVIIGLVQLEGTPSRGEAERPVTSGRLREDLR</sequence>
<accession>A0A5B7EWA7</accession>
<feature type="region of interest" description="Disordered" evidence="1">
    <location>
        <begin position="106"/>
        <end position="125"/>
    </location>
</feature>
<evidence type="ECO:0000256" key="1">
    <source>
        <dbReference type="SAM" id="MobiDB-lite"/>
    </source>
</evidence>
<dbReference type="EMBL" id="VSRR010004323">
    <property type="protein sequence ID" value="MPC39310.1"/>
    <property type="molecule type" value="Genomic_DNA"/>
</dbReference>
<proteinExistence type="predicted"/>
<name>A0A5B7EWA7_PORTR</name>
<organism evidence="2 3">
    <name type="scientific">Portunus trituberculatus</name>
    <name type="common">Swimming crab</name>
    <name type="synonym">Neptunus trituberculatus</name>
    <dbReference type="NCBI Taxonomy" id="210409"/>
    <lineage>
        <taxon>Eukaryota</taxon>
        <taxon>Metazoa</taxon>
        <taxon>Ecdysozoa</taxon>
        <taxon>Arthropoda</taxon>
        <taxon>Crustacea</taxon>
        <taxon>Multicrustacea</taxon>
        <taxon>Malacostraca</taxon>
        <taxon>Eumalacostraca</taxon>
        <taxon>Eucarida</taxon>
        <taxon>Decapoda</taxon>
        <taxon>Pleocyemata</taxon>
        <taxon>Brachyura</taxon>
        <taxon>Eubrachyura</taxon>
        <taxon>Portunoidea</taxon>
        <taxon>Portunidae</taxon>
        <taxon>Portuninae</taxon>
        <taxon>Portunus</taxon>
    </lineage>
</organism>
<comment type="caution">
    <text evidence="2">The sequence shown here is derived from an EMBL/GenBank/DDBJ whole genome shotgun (WGS) entry which is preliminary data.</text>
</comment>
<keyword evidence="3" id="KW-1185">Reference proteome</keyword>
<evidence type="ECO:0000313" key="3">
    <source>
        <dbReference type="Proteomes" id="UP000324222"/>
    </source>
</evidence>
<protein>
    <submittedName>
        <fullName evidence="2">Uncharacterized protein</fullName>
    </submittedName>
</protein>
<reference evidence="2 3" key="1">
    <citation type="submission" date="2019-05" db="EMBL/GenBank/DDBJ databases">
        <title>Another draft genome of Portunus trituberculatus and its Hox gene families provides insights of decapod evolution.</title>
        <authorList>
            <person name="Jeong J.-H."/>
            <person name="Song I."/>
            <person name="Kim S."/>
            <person name="Choi T."/>
            <person name="Kim D."/>
            <person name="Ryu S."/>
            <person name="Kim W."/>
        </authorList>
    </citation>
    <scope>NUCLEOTIDE SEQUENCE [LARGE SCALE GENOMIC DNA]</scope>
    <source>
        <tissue evidence="2">Muscle</tissue>
    </source>
</reference>
<feature type="compositionally biased region" description="Basic and acidic residues" evidence="1">
    <location>
        <begin position="109"/>
        <end position="125"/>
    </location>
</feature>
<dbReference type="AlphaFoldDB" id="A0A5B7EWA7"/>
<dbReference type="Proteomes" id="UP000324222">
    <property type="component" value="Unassembled WGS sequence"/>
</dbReference>
<evidence type="ECO:0000313" key="2">
    <source>
        <dbReference type="EMBL" id="MPC39310.1"/>
    </source>
</evidence>
<gene>
    <name evidence="2" type="ORF">E2C01_032840</name>
</gene>